<keyword evidence="3" id="KW-0456">Lyase</keyword>
<evidence type="ECO:0000256" key="1">
    <source>
        <dbReference type="ARBA" id="ARBA00022723"/>
    </source>
</evidence>
<evidence type="ECO:0000313" key="4">
    <source>
        <dbReference type="Proteomes" id="UP000547973"/>
    </source>
</evidence>
<dbReference type="Proteomes" id="UP000547973">
    <property type="component" value="Unassembled WGS sequence"/>
</dbReference>
<gene>
    <name evidence="3" type="ORF">BKA03_002497</name>
</gene>
<dbReference type="SUPFAM" id="SSF54826">
    <property type="entry name" value="Enolase N-terminal domain-like"/>
    <property type="match status" value="1"/>
</dbReference>
<accession>A0A7Y9ZD32</accession>
<dbReference type="SFLD" id="SFLDS00001">
    <property type="entry name" value="Enolase"/>
    <property type="match status" value="1"/>
</dbReference>
<proteinExistence type="predicted"/>
<dbReference type="PANTHER" id="PTHR48073">
    <property type="entry name" value="O-SUCCINYLBENZOATE SYNTHASE-RELATED"/>
    <property type="match status" value="1"/>
</dbReference>
<evidence type="ECO:0000259" key="2">
    <source>
        <dbReference type="SMART" id="SM00922"/>
    </source>
</evidence>
<keyword evidence="4" id="KW-1185">Reference proteome</keyword>
<dbReference type="NCBIfam" id="NF002782">
    <property type="entry name" value="PRK02901.1"/>
    <property type="match status" value="1"/>
</dbReference>
<dbReference type="EC" id="4.2.1.113" evidence="3"/>
<reference evidence="3 4" key="1">
    <citation type="submission" date="2020-07" db="EMBL/GenBank/DDBJ databases">
        <title>Sequencing the genomes of 1000 actinobacteria strains.</title>
        <authorList>
            <person name="Klenk H.-P."/>
        </authorList>
    </citation>
    <scope>NUCLEOTIDE SEQUENCE [LARGE SCALE GENOMIC DNA]</scope>
    <source>
        <strain evidence="3 4">DSM 19970</strain>
    </source>
</reference>
<evidence type="ECO:0000313" key="3">
    <source>
        <dbReference type="EMBL" id="NYI42378.1"/>
    </source>
</evidence>
<dbReference type="PANTHER" id="PTHR48073:SF2">
    <property type="entry name" value="O-SUCCINYLBENZOATE SYNTHASE"/>
    <property type="match status" value="1"/>
</dbReference>
<dbReference type="EMBL" id="JACBZO010000001">
    <property type="protein sequence ID" value="NYI42378.1"/>
    <property type="molecule type" value="Genomic_DNA"/>
</dbReference>
<dbReference type="CDD" id="cd03320">
    <property type="entry name" value="OSBS"/>
    <property type="match status" value="1"/>
</dbReference>
<feature type="domain" description="Mandelate racemase/muconate lactonizing enzyme C-terminal" evidence="2">
    <location>
        <begin position="82"/>
        <end position="192"/>
    </location>
</feature>
<dbReference type="Pfam" id="PF13378">
    <property type="entry name" value="MR_MLE_C"/>
    <property type="match status" value="1"/>
</dbReference>
<dbReference type="GO" id="GO:0046872">
    <property type="term" value="F:metal ion binding"/>
    <property type="evidence" value="ECO:0007669"/>
    <property type="project" value="UniProtKB-KW"/>
</dbReference>
<dbReference type="Gene3D" id="3.20.20.120">
    <property type="entry name" value="Enolase-like C-terminal domain"/>
    <property type="match status" value="1"/>
</dbReference>
<keyword evidence="1" id="KW-0479">Metal-binding</keyword>
<dbReference type="InterPro" id="IPR029017">
    <property type="entry name" value="Enolase-like_N"/>
</dbReference>
<dbReference type="RefSeq" id="WP_062074214.1">
    <property type="nucleotide sequence ID" value="NZ_BBRC01000002.1"/>
</dbReference>
<dbReference type="OrthoDB" id="3725747at2"/>
<dbReference type="AlphaFoldDB" id="A0A7Y9ZD32"/>
<dbReference type="InterPro" id="IPR029065">
    <property type="entry name" value="Enolase_C-like"/>
</dbReference>
<dbReference type="SFLD" id="SFLDG00180">
    <property type="entry name" value="muconate_cycloisomerase"/>
    <property type="match status" value="1"/>
</dbReference>
<dbReference type="InterPro" id="IPR013342">
    <property type="entry name" value="Mandelate_racemase_C"/>
</dbReference>
<dbReference type="GO" id="GO:0043748">
    <property type="term" value="F:O-succinylbenzoate synthase activity"/>
    <property type="evidence" value="ECO:0007669"/>
    <property type="project" value="UniProtKB-EC"/>
</dbReference>
<comment type="caution">
    <text evidence="3">The sequence shown here is derived from an EMBL/GenBank/DDBJ whole genome shotgun (WGS) entry which is preliminary data.</text>
</comment>
<sequence>MEFRPFSVRLTTRFRGLTERSGVLIRGVGPDGADAWGEFSPFADYGPEQRGRWWAAAMEAAHGLLPAPLQSDVECAAIIPELDPVPAAALASAYGCRTAKVKVGGPRGRDPDPAATLRADCARVEAVAAALGSGGHIRVDVNGAWPLSAAVASIAALESAARAGGIDGIEYVEQPCASIGDLAALRRRVDVRIAADESIRLTGDVDAVVRAEAADILVLKPSPLGGARAVVEMVERYGLPVVVSSAMESSVGLATALAAALALSEQPFAHGLGTGTLLATDTVAHTLAPVAGRLAPIPLRVTA</sequence>
<dbReference type="SUPFAM" id="SSF51604">
    <property type="entry name" value="Enolase C-terminal domain-like"/>
    <property type="match status" value="1"/>
</dbReference>
<dbReference type="InterPro" id="IPR036849">
    <property type="entry name" value="Enolase-like_C_sf"/>
</dbReference>
<protein>
    <submittedName>
        <fullName evidence="3">O-succinylbenzoate synthase</fullName>
        <ecNumber evidence="3">4.2.1.113</ecNumber>
    </submittedName>
</protein>
<dbReference type="SFLD" id="SFLDF00009">
    <property type="entry name" value="o-succinylbenzoate_synthase"/>
    <property type="match status" value="1"/>
</dbReference>
<dbReference type="Pfam" id="PF18374">
    <property type="entry name" value="Enolase_like_N"/>
    <property type="match status" value="1"/>
</dbReference>
<name>A0A7Y9ZD32_9MICO</name>
<dbReference type="SMART" id="SM00922">
    <property type="entry name" value="MR_MLE"/>
    <property type="match status" value="1"/>
</dbReference>
<organism evidence="3 4">
    <name type="scientific">Demequina lutea</name>
    <dbReference type="NCBI Taxonomy" id="431489"/>
    <lineage>
        <taxon>Bacteria</taxon>
        <taxon>Bacillati</taxon>
        <taxon>Actinomycetota</taxon>
        <taxon>Actinomycetes</taxon>
        <taxon>Micrococcales</taxon>
        <taxon>Demequinaceae</taxon>
        <taxon>Demequina</taxon>
    </lineage>
</organism>